<dbReference type="PROSITE" id="PS01173">
    <property type="entry name" value="LIPASE_GDXG_HIS"/>
    <property type="match status" value="1"/>
</dbReference>
<name>A0ABM7MN71_9BURK</name>
<dbReference type="PROSITE" id="PS51186">
    <property type="entry name" value="GNAT"/>
    <property type="match status" value="1"/>
</dbReference>
<dbReference type="InterPro" id="IPR002168">
    <property type="entry name" value="Lipase_GDXG_HIS_AS"/>
</dbReference>
<evidence type="ECO:0000256" key="2">
    <source>
        <dbReference type="ARBA" id="ARBA00022801"/>
    </source>
</evidence>
<dbReference type="InterPro" id="IPR000182">
    <property type="entry name" value="GNAT_dom"/>
</dbReference>
<keyword evidence="2" id="KW-0378">Hydrolase</keyword>
<dbReference type="Gene3D" id="3.40.630.30">
    <property type="match status" value="1"/>
</dbReference>
<dbReference type="PANTHER" id="PTHR48081">
    <property type="entry name" value="AB HYDROLASE SUPERFAMILY PROTEIN C4A8.06C"/>
    <property type="match status" value="1"/>
</dbReference>
<evidence type="ECO:0000256" key="1">
    <source>
        <dbReference type="ARBA" id="ARBA00010515"/>
    </source>
</evidence>
<comment type="similarity">
    <text evidence="1">Belongs to the 'GDXG' lipolytic enzyme family.</text>
</comment>
<gene>
    <name evidence="4" type="ORF">MIZ03_2612</name>
</gene>
<evidence type="ECO:0000313" key="4">
    <source>
        <dbReference type="EMBL" id="BCO27723.1"/>
    </source>
</evidence>
<dbReference type="PANTHER" id="PTHR48081:SF8">
    <property type="entry name" value="ALPHA_BETA HYDROLASE FOLD-3 DOMAIN-CONTAINING PROTEIN-RELATED"/>
    <property type="match status" value="1"/>
</dbReference>
<feature type="domain" description="N-acetyltransferase" evidence="3">
    <location>
        <begin position="323"/>
        <end position="470"/>
    </location>
</feature>
<accession>A0ABM7MN71</accession>
<dbReference type="Gene3D" id="3.40.50.1820">
    <property type="entry name" value="alpha/beta hydrolase"/>
    <property type="match status" value="1"/>
</dbReference>
<dbReference type="InterPro" id="IPR050300">
    <property type="entry name" value="GDXG_lipolytic_enzyme"/>
</dbReference>
<evidence type="ECO:0000313" key="5">
    <source>
        <dbReference type="Proteomes" id="UP000824366"/>
    </source>
</evidence>
<dbReference type="InterPro" id="IPR029058">
    <property type="entry name" value="AB_hydrolase_fold"/>
</dbReference>
<organism evidence="4 5">
    <name type="scientific">Rhodoferax lithotrophicus</name>
    <dbReference type="NCBI Taxonomy" id="2798804"/>
    <lineage>
        <taxon>Bacteria</taxon>
        <taxon>Pseudomonadati</taxon>
        <taxon>Pseudomonadota</taxon>
        <taxon>Betaproteobacteria</taxon>
        <taxon>Burkholderiales</taxon>
        <taxon>Comamonadaceae</taxon>
        <taxon>Rhodoferax</taxon>
    </lineage>
</organism>
<dbReference type="InterPro" id="IPR016181">
    <property type="entry name" value="Acyl_CoA_acyltransferase"/>
</dbReference>
<dbReference type="Proteomes" id="UP000824366">
    <property type="component" value="Chromosome"/>
</dbReference>
<keyword evidence="5" id="KW-1185">Reference proteome</keyword>
<dbReference type="SUPFAM" id="SSF55729">
    <property type="entry name" value="Acyl-CoA N-acyltransferases (Nat)"/>
    <property type="match status" value="1"/>
</dbReference>
<dbReference type="Pfam" id="PF07859">
    <property type="entry name" value="Abhydrolase_3"/>
    <property type="match status" value="1"/>
</dbReference>
<sequence>MPHRNPRTLLTPAMHGILERMARAGQMPLHALTPSQARAAYEVNAGVLDLPPTKLERVESFTVPTRDGFDLPVRLYAPSSEPLPVLVYLHGGGFTIGSIATHDVLCRHLSHLAHCAVLSVGYRLAPEHRFPTAFEDAWDAVHWVATLGHEKGLENSRIAVGGDSAGGTLAAACALQARDLGVDLKLQLLFYPGTTAHADTPSHKTFAHGFVLEAAHIDYFFDFYIPNRQDREDWRFAPLLAHDADGVAPAWFGLAECDPLVDEGLAYADKLRAAGVAVDLEIYRGVTHEFIKMGRAIPEAGRAHADAARALRQAFETHPVGQATTESLTVSVGDWARLGEAARAVRLAVFVQEQQIPLALEQDQADARAVHVLVLNPQGKPMATGRLLQVAPGVGQIGRLAVIREHRGKGLGQLALKALVDAAAQRGDHEVRLHAQASAKSFYAALGFVPQGEPFVEAGIVHTEMLKSSSAR</sequence>
<dbReference type="InterPro" id="IPR013094">
    <property type="entry name" value="AB_hydrolase_3"/>
</dbReference>
<reference evidence="4 5" key="1">
    <citation type="journal article" date="2021" name="Microbiol. Spectr.">
        <title>A Single Bacterium Capable of Oxidation and Reduction of Iron at Circumneutral pH.</title>
        <authorList>
            <person name="Kato S."/>
            <person name="Ohkuma M."/>
        </authorList>
    </citation>
    <scope>NUCLEOTIDE SEQUENCE [LARGE SCALE GENOMIC DNA]</scope>
    <source>
        <strain evidence="4 5">MIZ03</strain>
    </source>
</reference>
<dbReference type="EMBL" id="AP024238">
    <property type="protein sequence ID" value="BCO27723.1"/>
    <property type="molecule type" value="Genomic_DNA"/>
</dbReference>
<dbReference type="Pfam" id="PF13673">
    <property type="entry name" value="Acetyltransf_10"/>
    <property type="match status" value="1"/>
</dbReference>
<dbReference type="CDD" id="cd04301">
    <property type="entry name" value="NAT_SF"/>
    <property type="match status" value="1"/>
</dbReference>
<proteinExistence type="inferred from homology"/>
<dbReference type="SUPFAM" id="SSF53474">
    <property type="entry name" value="alpha/beta-Hydrolases"/>
    <property type="match status" value="1"/>
</dbReference>
<evidence type="ECO:0000259" key="3">
    <source>
        <dbReference type="PROSITE" id="PS51186"/>
    </source>
</evidence>
<protein>
    <submittedName>
        <fullName evidence="4">Acetyl esterase</fullName>
    </submittedName>
</protein>